<dbReference type="OrthoDB" id="428577at2"/>
<name>A0A542DEB9_AMYCI</name>
<dbReference type="InterPro" id="IPR008928">
    <property type="entry name" value="6-hairpin_glycosidase_sf"/>
</dbReference>
<proteinExistence type="predicted"/>
<organism evidence="2 3">
    <name type="scientific">Amycolatopsis cihanbeyliensis</name>
    <dbReference type="NCBI Taxonomy" id="1128664"/>
    <lineage>
        <taxon>Bacteria</taxon>
        <taxon>Bacillati</taxon>
        <taxon>Actinomycetota</taxon>
        <taxon>Actinomycetes</taxon>
        <taxon>Pseudonocardiales</taxon>
        <taxon>Pseudonocardiaceae</taxon>
        <taxon>Amycolatopsis</taxon>
    </lineage>
</organism>
<evidence type="ECO:0000313" key="3">
    <source>
        <dbReference type="Proteomes" id="UP000320876"/>
    </source>
</evidence>
<protein>
    <submittedName>
        <fullName evidence="2">Unsaturated chondroitin disaccharide hydrolase</fullName>
    </submittedName>
</protein>
<dbReference type="EMBL" id="VFML01000001">
    <property type="protein sequence ID" value="TQJ01413.1"/>
    <property type="molecule type" value="Genomic_DNA"/>
</dbReference>
<dbReference type="Gene3D" id="1.50.10.10">
    <property type="match status" value="1"/>
</dbReference>
<evidence type="ECO:0000313" key="2">
    <source>
        <dbReference type="EMBL" id="TQJ01413.1"/>
    </source>
</evidence>
<dbReference type="Proteomes" id="UP000320876">
    <property type="component" value="Unassembled WGS sequence"/>
</dbReference>
<dbReference type="AlphaFoldDB" id="A0A542DEB9"/>
<keyword evidence="1" id="KW-1133">Transmembrane helix</keyword>
<keyword evidence="1" id="KW-0472">Membrane</keyword>
<sequence length="335" mass="35278">MTRWRADALARALERVASTEAEVGMRFPLHADPRDGTWVTTRRGSWTGGFWAGQLWLRARLTGVAEHARAAADCAARLAPWAEADTATRGLILWYGVAAGGRLGVSTAADEPARAGAEQLRRTFDPAVGTLPWGTAFGDPAEPVIARVDGVAGTVPLLCWAGEAGAVAARRHLRTHLELCVTPAGSRPAWQREAGGWAPRAQPPAGWSRGEAWLLLALADAAHWLDPGFGRHGRELAARWAGGVPPAVRERPDSPPDTSAAAITVVALAKLGQRAAATALLKELVDGHRTGAGGLGDGCHDLARGLATRHELVWGDYFLLLALAILTGAVPAHAL</sequence>
<dbReference type="GO" id="GO:0005975">
    <property type="term" value="P:carbohydrate metabolic process"/>
    <property type="evidence" value="ECO:0007669"/>
    <property type="project" value="InterPro"/>
</dbReference>
<dbReference type="InterPro" id="IPR012341">
    <property type="entry name" value="6hp_glycosidase-like_sf"/>
</dbReference>
<accession>A0A542DEB9</accession>
<feature type="transmembrane region" description="Helical" evidence="1">
    <location>
        <begin position="314"/>
        <end position="334"/>
    </location>
</feature>
<keyword evidence="2" id="KW-0378">Hydrolase</keyword>
<dbReference type="RefSeq" id="WP_141996224.1">
    <property type="nucleotide sequence ID" value="NZ_VFML01000001.1"/>
</dbReference>
<evidence type="ECO:0000256" key="1">
    <source>
        <dbReference type="SAM" id="Phobius"/>
    </source>
</evidence>
<comment type="caution">
    <text evidence="2">The sequence shown here is derived from an EMBL/GenBank/DDBJ whole genome shotgun (WGS) entry which is preliminary data.</text>
</comment>
<reference evidence="2 3" key="1">
    <citation type="submission" date="2019-06" db="EMBL/GenBank/DDBJ databases">
        <title>Sequencing the genomes of 1000 actinobacteria strains.</title>
        <authorList>
            <person name="Klenk H.-P."/>
        </authorList>
    </citation>
    <scope>NUCLEOTIDE SEQUENCE [LARGE SCALE GENOMIC DNA]</scope>
    <source>
        <strain evidence="2 3">DSM 45679</strain>
    </source>
</reference>
<gene>
    <name evidence="2" type="ORF">FB471_1091</name>
</gene>
<keyword evidence="1" id="KW-0812">Transmembrane</keyword>
<keyword evidence="3" id="KW-1185">Reference proteome</keyword>
<dbReference type="SUPFAM" id="SSF48208">
    <property type="entry name" value="Six-hairpin glycosidases"/>
    <property type="match status" value="1"/>
</dbReference>
<dbReference type="GO" id="GO:0016787">
    <property type="term" value="F:hydrolase activity"/>
    <property type="evidence" value="ECO:0007669"/>
    <property type="project" value="UniProtKB-KW"/>
</dbReference>